<feature type="compositionally biased region" description="Low complexity" evidence="1">
    <location>
        <begin position="103"/>
        <end position="119"/>
    </location>
</feature>
<evidence type="ECO:0000313" key="3">
    <source>
        <dbReference type="Proteomes" id="UP000449846"/>
    </source>
</evidence>
<gene>
    <name evidence="2" type="ORF">GL300_05375</name>
</gene>
<evidence type="ECO:0000256" key="1">
    <source>
        <dbReference type="SAM" id="MobiDB-lite"/>
    </source>
</evidence>
<dbReference type="AlphaFoldDB" id="A0A844HI32"/>
<name>A0A844HI32_9RHOB</name>
<proteinExistence type="predicted"/>
<comment type="caution">
    <text evidence="2">The sequence shown here is derived from an EMBL/GenBank/DDBJ whole genome shotgun (WGS) entry which is preliminary data.</text>
</comment>
<accession>A0A844HI32</accession>
<reference evidence="2 3" key="1">
    <citation type="submission" date="2019-11" db="EMBL/GenBank/DDBJ databases">
        <authorList>
            <person name="Dong K."/>
        </authorList>
    </citation>
    <scope>NUCLEOTIDE SEQUENCE [LARGE SCALE GENOMIC DNA]</scope>
    <source>
        <strain evidence="2 3">NBRC 112902</strain>
    </source>
</reference>
<protein>
    <submittedName>
        <fullName evidence="2">Uncharacterized protein</fullName>
    </submittedName>
</protein>
<organism evidence="2 3">
    <name type="scientific">Paracoccus litorisediminis</name>
    <dbReference type="NCBI Taxonomy" id="2006130"/>
    <lineage>
        <taxon>Bacteria</taxon>
        <taxon>Pseudomonadati</taxon>
        <taxon>Pseudomonadota</taxon>
        <taxon>Alphaproteobacteria</taxon>
        <taxon>Rhodobacterales</taxon>
        <taxon>Paracoccaceae</taxon>
        <taxon>Paracoccus</taxon>
    </lineage>
</organism>
<feature type="region of interest" description="Disordered" evidence="1">
    <location>
        <begin position="99"/>
        <end position="119"/>
    </location>
</feature>
<keyword evidence="3" id="KW-1185">Reference proteome</keyword>
<evidence type="ECO:0000313" key="2">
    <source>
        <dbReference type="EMBL" id="MTH58638.1"/>
    </source>
</evidence>
<dbReference type="EMBL" id="WMIG01000002">
    <property type="protein sequence ID" value="MTH58638.1"/>
    <property type="molecule type" value="Genomic_DNA"/>
</dbReference>
<dbReference type="Proteomes" id="UP000449846">
    <property type="component" value="Unassembled WGS sequence"/>
</dbReference>
<sequence>MTGTPHLQDDHRAHPLRVWLAALAVLVLALLPGPHAPQHSPDLSHLIASEPALTGHQGRELVSRQDAAQFRPLPPAALPPGALPLPPRSPQILLLAGTTLALPQSRSPPTARARAPPLT</sequence>